<dbReference type="InterPro" id="IPR014782">
    <property type="entry name" value="Peptidase_M1_dom"/>
</dbReference>
<dbReference type="GO" id="GO:0005737">
    <property type="term" value="C:cytoplasm"/>
    <property type="evidence" value="ECO:0007669"/>
    <property type="project" value="TreeGrafter"/>
</dbReference>
<name>X1GAW4_9ZZZZ</name>
<dbReference type="GO" id="GO:0016020">
    <property type="term" value="C:membrane"/>
    <property type="evidence" value="ECO:0007669"/>
    <property type="project" value="TreeGrafter"/>
</dbReference>
<organism evidence="2">
    <name type="scientific">marine sediment metagenome</name>
    <dbReference type="NCBI Taxonomy" id="412755"/>
    <lineage>
        <taxon>unclassified sequences</taxon>
        <taxon>metagenomes</taxon>
        <taxon>ecological metagenomes</taxon>
    </lineage>
</organism>
<dbReference type="Pfam" id="PF01433">
    <property type="entry name" value="Peptidase_M1"/>
    <property type="match status" value="1"/>
</dbReference>
<feature type="domain" description="Peptidase M1 membrane alanine aminopeptidase" evidence="1">
    <location>
        <begin position="8"/>
        <end position="133"/>
    </location>
</feature>
<sequence length="288" mass="33164">QAYPCIFQDIWINEGFASYTEYLAYQYLRDQEAADLWMKNAHDRAKNEPGGSVYITFEDANNVNRIFSVNLSYKKGAAIVHMIRFELDNDSVFFQVLQDFQTLFKDSVATGIDFKSVLEATSGKDFEDFFDQWYFGEGFPSFGIEWSQNGDTVLIRSFQTPSSINNPLFKTSLEFKLNYSGGDTTVRVFQNKDIQSFSVYIPFQITGLIVDPDNWILHQISSIDHIADYQEFKENKFKIYPNPFSSDINILFFEGSKHREISIIDFSGKVVLKITSNHYKLTIAGNTL</sequence>
<dbReference type="GO" id="GO:0043171">
    <property type="term" value="P:peptide catabolic process"/>
    <property type="evidence" value="ECO:0007669"/>
    <property type="project" value="TreeGrafter"/>
</dbReference>
<evidence type="ECO:0000259" key="1">
    <source>
        <dbReference type="Pfam" id="PF01433"/>
    </source>
</evidence>
<dbReference type="InterPro" id="IPR027268">
    <property type="entry name" value="Peptidase_M4/M1_CTD_sf"/>
</dbReference>
<dbReference type="SUPFAM" id="SSF55486">
    <property type="entry name" value="Metalloproteases ('zincins'), catalytic domain"/>
    <property type="match status" value="1"/>
</dbReference>
<dbReference type="InterPro" id="IPR050344">
    <property type="entry name" value="Peptidase_M1_aminopeptidases"/>
</dbReference>
<feature type="non-terminal residue" evidence="2">
    <location>
        <position position="1"/>
    </location>
</feature>
<protein>
    <recommendedName>
        <fullName evidence="1">Peptidase M1 membrane alanine aminopeptidase domain-containing protein</fullName>
    </recommendedName>
</protein>
<gene>
    <name evidence="2" type="ORF">S03H2_32317</name>
</gene>
<comment type="caution">
    <text evidence="2">The sequence shown here is derived from an EMBL/GenBank/DDBJ whole genome shotgun (WGS) entry which is preliminary data.</text>
</comment>
<evidence type="ECO:0000313" key="2">
    <source>
        <dbReference type="EMBL" id="GAH55026.1"/>
    </source>
</evidence>
<proteinExistence type="predicted"/>
<dbReference type="PANTHER" id="PTHR11533">
    <property type="entry name" value="PROTEASE M1 ZINC METALLOPROTEASE"/>
    <property type="match status" value="1"/>
</dbReference>
<dbReference type="Gene3D" id="1.10.390.10">
    <property type="entry name" value="Neutral Protease Domain 2"/>
    <property type="match status" value="1"/>
</dbReference>
<accession>X1GAW4</accession>
<dbReference type="GO" id="GO:0008270">
    <property type="term" value="F:zinc ion binding"/>
    <property type="evidence" value="ECO:0007669"/>
    <property type="project" value="InterPro"/>
</dbReference>
<dbReference type="GO" id="GO:0005615">
    <property type="term" value="C:extracellular space"/>
    <property type="evidence" value="ECO:0007669"/>
    <property type="project" value="TreeGrafter"/>
</dbReference>
<reference evidence="2" key="1">
    <citation type="journal article" date="2014" name="Front. Microbiol.">
        <title>High frequency of phylogenetically diverse reductive dehalogenase-homologous genes in deep subseafloor sedimentary metagenomes.</title>
        <authorList>
            <person name="Kawai M."/>
            <person name="Futagami T."/>
            <person name="Toyoda A."/>
            <person name="Takaki Y."/>
            <person name="Nishi S."/>
            <person name="Hori S."/>
            <person name="Arai W."/>
            <person name="Tsubouchi T."/>
            <person name="Morono Y."/>
            <person name="Uchiyama I."/>
            <person name="Ito T."/>
            <person name="Fujiyama A."/>
            <person name="Inagaki F."/>
            <person name="Takami H."/>
        </authorList>
    </citation>
    <scope>NUCLEOTIDE SEQUENCE</scope>
    <source>
        <strain evidence="2">Expedition CK06-06</strain>
    </source>
</reference>
<dbReference type="GO" id="GO:0042277">
    <property type="term" value="F:peptide binding"/>
    <property type="evidence" value="ECO:0007669"/>
    <property type="project" value="TreeGrafter"/>
</dbReference>
<dbReference type="EMBL" id="BARU01019635">
    <property type="protein sequence ID" value="GAH55026.1"/>
    <property type="molecule type" value="Genomic_DNA"/>
</dbReference>
<dbReference type="AlphaFoldDB" id="X1GAW4"/>
<dbReference type="PANTHER" id="PTHR11533:SF174">
    <property type="entry name" value="PUROMYCIN-SENSITIVE AMINOPEPTIDASE-RELATED"/>
    <property type="match status" value="1"/>
</dbReference>
<feature type="non-terminal residue" evidence="2">
    <location>
        <position position="288"/>
    </location>
</feature>
<dbReference type="GO" id="GO:0070006">
    <property type="term" value="F:metalloaminopeptidase activity"/>
    <property type="evidence" value="ECO:0007669"/>
    <property type="project" value="TreeGrafter"/>
</dbReference>